<accession>A0A0B1RYA0</accession>
<dbReference type="AlphaFoldDB" id="A0A0B1RYA0"/>
<sequence>MKYIEKSDPMTTEKAIQVINNLSSIDTRINCLVFFSAQKNTQQLPLINPINKGITRIVAVGYDSTDLTKVVGTRGVAVSVPYYWKESDVENVVKAIQGT</sequence>
<evidence type="ECO:0000313" key="1">
    <source>
        <dbReference type="EMBL" id="KHJ76177.1"/>
    </source>
</evidence>
<dbReference type="OrthoDB" id="5871855at2759"/>
<gene>
    <name evidence="1" type="ORF">OESDEN_24203</name>
</gene>
<name>A0A0B1RYA0_OESDE</name>
<dbReference type="EMBL" id="KN612015">
    <property type="protein sequence ID" value="KHJ76177.1"/>
    <property type="molecule type" value="Genomic_DNA"/>
</dbReference>
<organism evidence="1 2">
    <name type="scientific">Oesophagostomum dentatum</name>
    <name type="common">Nodular worm</name>
    <dbReference type="NCBI Taxonomy" id="61180"/>
    <lineage>
        <taxon>Eukaryota</taxon>
        <taxon>Metazoa</taxon>
        <taxon>Ecdysozoa</taxon>
        <taxon>Nematoda</taxon>
        <taxon>Chromadorea</taxon>
        <taxon>Rhabditida</taxon>
        <taxon>Rhabditina</taxon>
        <taxon>Rhabditomorpha</taxon>
        <taxon>Strongyloidea</taxon>
        <taxon>Strongylidae</taxon>
        <taxon>Oesophagostomum</taxon>
    </lineage>
</organism>
<proteinExistence type="predicted"/>
<dbReference type="Proteomes" id="UP000053660">
    <property type="component" value="Unassembled WGS sequence"/>
</dbReference>
<protein>
    <recommendedName>
        <fullName evidence="3">Receptor ligand binding region domain-containing protein</fullName>
    </recommendedName>
</protein>
<evidence type="ECO:0008006" key="3">
    <source>
        <dbReference type="Google" id="ProtNLM"/>
    </source>
</evidence>
<evidence type="ECO:0000313" key="2">
    <source>
        <dbReference type="Proteomes" id="UP000053660"/>
    </source>
</evidence>
<reference evidence="1 2" key="1">
    <citation type="submission" date="2014-03" db="EMBL/GenBank/DDBJ databases">
        <title>Draft genome of the hookworm Oesophagostomum dentatum.</title>
        <authorList>
            <person name="Mitreva M."/>
        </authorList>
    </citation>
    <scope>NUCLEOTIDE SEQUENCE [LARGE SCALE GENOMIC DNA]</scope>
    <source>
        <strain evidence="1 2">OD-Hann</strain>
    </source>
</reference>
<keyword evidence="2" id="KW-1185">Reference proteome</keyword>